<dbReference type="KEGG" id="pchm:VFPPC_17526"/>
<dbReference type="GeneID" id="28857371"/>
<evidence type="ECO:0000313" key="1">
    <source>
        <dbReference type="EMBL" id="OWT43311.1"/>
    </source>
</evidence>
<sequence length="106" mass="11901">MACRFIIPMLFITNMNQAPTTERSHYGTCDVSQLLTLTSAFPVPHVDLIPKLVWPGSEVLLLHGSRDTTPEAERSWEIWQTFVSALIPPFYNSNGVILHVTSMAPF</sequence>
<comment type="caution">
    <text evidence="1">The sequence shown here is derived from an EMBL/GenBank/DDBJ whole genome shotgun (WGS) entry which is preliminary data.</text>
</comment>
<evidence type="ECO:0000313" key="2">
    <source>
        <dbReference type="Proteomes" id="UP000078397"/>
    </source>
</evidence>
<dbReference type="AlphaFoldDB" id="A0A219ARC2"/>
<organism evidence="1 2">
    <name type="scientific">Pochonia chlamydosporia 170</name>
    <dbReference type="NCBI Taxonomy" id="1380566"/>
    <lineage>
        <taxon>Eukaryota</taxon>
        <taxon>Fungi</taxon>
        <taxon>Dikarya</taxon>
        <taxon>Ascomycota</taxon>
        <taxon>Pezizomycotina</taxon>
        <taxon>Sordariomycetes</taxon>
        <taxon>Hypocreomycetidae</taxon>
        <taxon>Hypocreales</taxon>
        <taxon>Clavicipitaceae</taxon>
        <taxon>Pochonia</taxon>
    </lineage>
</organism>
<dbReference type="EMBL" id="LSBJ02000002">
    <property type="protein sequence ID" value="OWT43311.1"/>
    <property type="molecule type" value="Genomic_DNA"/>
</dbReference>
<name>A0A219ARC2_METCM</name>
<protein>
    <submittedName>
        <fullName evidence="1">Uncharacterized protein</fullName>
    </submittedName>
</protein>
<accession>A0A219ARC2</accession>
<proteinExistence type="predicted"/>
<dbReference type="Proteomes" id="UP000078397">
    <property type="component" value="Unassembled WGS sequence"/>
</dbReference>
<keyword evidence="2" id="KW-1185">Reference proteome</keyword>
<gene>
    <name evidence="1" type="ORF">VFPPC_17526</name>
</gene>
<dbReference type="RefSeq" id="XP_022285747.1">
    <property type="nucleotide sequence ID" value="XM_022429226.1"/>
</dbReference>
<reference evidence="1 2" key="1">
    <citation type="journal article" date="2016" name="PLoS Pathog.">
        <title>Biosynthesis of antibiotic leucinostatins in bio-control fungus Purpureocillium lilacinum and their inhibition on phytophthora revealed by genome mining.</title>
        <authorList>
            <person name="Wang G."/>
            <person name="Liu Z."/>
            <person name="Lin R."/>
            <person name="Li E."/>
            <person name="Mao Z."/>
            <person name="Ling J."/>
            <person name="Yang Y."/>
            <person name="Yin W.B."/>
            <person name="Xie B."/>
        </authorList>
    </citation>
    <scope>NUCLEOTIDE SEQUENCE [LARGE SCALE GENOMIC DNA]</scope>
    <source>
        <strain evidence="1">170</strain>
    </source>
</reference>